<feature type="region of interest" description="Disordered" evidence="2">
    <location>
        <begin position="278"/>
        <end position="300"/>
    </location>
</feature>
<dbReference type="SUPFAM" id="SSF53474">
    <property type="entry name" value="alpha/beta-Hydrolases"/>
    <property type="match status" value="1"/>
</dbReference>
<dbReference type="PANTHER" id="PTHR48081">
    <property type="entry name" value="AB HYDROLASE SUPERFAMILY PROTEIN C4A8.06C"/>
    <property type="match status" value="1"/>
</dbReference>
<dbReference type="InterPro" id="IPR050300">
    <property type="entry name" value="GDXG_lipolytic_enzyme"/>
</dbReference>
<dbReference type="Gene3D" id="3.40.50.1820">
    <property type="entry name" value="alpha/beta hydrolase"/>
    <property type="match status" value="1"/>
</dbReference>
<dbReference type="InterPro" id="IPR029058">
    <property type="entry name" value="AB_hydrolase_fold"/>
</dbReference>
<dbReference type="Pfam" id="PF07859">
    <property type="entry name" value="Abhydrolase_3"/>
    <property type="match status" value="1"/>
</dbReference>
<keyword evidence="1 4" id="KW-0378">Hydrolase</keyword>
<feature type="region of interest" description="Disordered" evidence="2">
    <location>
        <begin position="158"/>
        <end position="177"/>
    </location>
</feature>
<evidence type="ECO:0000256" key="1">
    <source>
        <dbReference type="ARBA" id="ARBA00022801"/>
    </source>
</evidence>
<dbReference type="AlphaFoldDB" id="A0AAN6ZJ00"/>
<feature type="compositionally biased region" description="Low complexity" evidence="2">
    <location>
        <begin position="279"/>
        <end position="291"/>
    </location>
</feature>
<dbReference type="GO" id="GO:0016787">
    <property type="term" value="F:hydrolase activity"/>
    <property type="evidence" value="ECO:0007669"/>
    <property type="project" value="UniProtKB-KW"/>
</dbReference>
<name>A0AAN6ZJ00_9PEZI</name>
<dbReference type="RefSeq" id="XP_062634376.1">
    <property type="nucleotide sequence ID" value="XM_062778092.1"/>
</dbReference>
<dbReference type="InterPro" id="IPR013094">
    <property type="entry name" value="AB_hydrolase_3"/>
</dbReference>
<reference evidence="4" key="2">
    <citation type="submission" date="2023-05" db="EMBL/GenBank/DDBJ databases">
        <authorList>
            <consortium name="Lawrence Berkeley National Laboratory"/>
            <person name="Steindorff A."/>
            <person name="Hensen N."/>
            <person name="Bonometti L."/>
            <person name="Westerberg I."/>
            <person name="Brannstrom I.O."/>
            <person name="Guillou S."/>
            <person name="Cros-Aarteil S."/>
            <person name="Calhoun S."/>
            <person name="Haridas S."/>
            <person name="Kuo A."/>
            <person name="Mondo S."/>
            <person name="Pangilinan J."/>
            <person name="Riley R."/>
            <person name="Labutti K."/>
            <person name="Andreopoulos B."/>
            <person name="Lipzen A."/>
            <person name="Chen C."/>
            <person name="Yanf M."/>
            <person name="Daum C."/>
            <person name="Ng V."/>
            <person name="Clum A."/>
            <person name="Ohm R."/>
            <person name="Martin F."/>
            <person name="Silar P."/>
            <person name="Natvig D."/>
            <person name="Lalanne C."/>
            <person name="Gautier V."/>
            <person name="Ament-Velasquez S.L."/>
            <person name="Kruys A."/>
            <person name="Hutchinson M.I."/>
            <person name="Powell A.J."/>
            <person name="Barry K."/>
            <person name="Miller A.N."/>
            <person name="Grigoriev I.V."/>
            <person name="Debuchy R."/>
            <person name="Gladieux P."/>
            <person name="Thoren M.H."/>
            <person name="Johannesson H."/>
        </authorList>
    </citation>
    <scope>NUCLEOTIDE SEQUENCE</scope>
    <source>
        <strain evidence="4">CBS 141.50</strain>
    </source>
</reference>
<evidence type="ECO:0000313" key="4">
    <source>
        <dbReference type="EMBL" id="KAK4141005.1"/>
    </source>
</evidence>
<evidence type="ECO:0000256" key="2">
    <source>
        <dbReference type="SAM" id="MobiDB-lite"/>
    </source>
</evidence>
<reference evidence="4" key="1">
    <citation type="journal article" date="2023" name="Mol. Phylogenet. Evol.">
        <title>Genome-scale phylogeny and comparative genomics of the fungal order Sordariales.</title>
        <authorList>
            <person name="Hensen N."/>
            <person name="Bonometti L."/>
            <person name="Westerberg I."/>
            <person name="Brannstrom I.O."/>
            <person name="Guillou S."/>
            <person name="Cros-Aarteil S."/>
            <person name="Calhoun S."/>
            <person name="Haridas S."/>
            <person name="Kuo A."/>
            <person name="Mondo S."/>
            <person name="Pangilinan J."/>
            <person name="Riley R."/>
            <person name="LaButti K."/>
            <person name="Andreopoulos B."/>
            <person name="Lipzen A."/>
            <person name="Chen C."/>
            <person name="Yan M."/>
            <person name="Daum C."/>
            <person name="Ng V."/>
            <person name="Clum A."/>
            <person name="Steindorff A."/>
            <person name="Ohm R.A."/>
            <person name="Martin F."/>
            <person name="Silar P."/>
            <person name="Natvig D.O."/>
            <person name="Lalanne C."/>
            <person name="Gautier V."/>
            <person name="Ament-Velasquez S.L."/>
            <person name="Kruys A."/>
            <person name="Hutchinson M.I."/>
            <person name="Powell A.J."/>
            <person name="Barry K."/>
            <person name="Miller A.N."/>
            <person name="Grigoriev I.V."/>
            <person name="Debuchy R."/>
            <person name="Gladieux P."/>
            <person name="Hiltunen Thoren M."/>
            <person name="Johannesson H."/>
        </authorList>
    </citation>
    <scope>NUCLEOTIDE SEQUENCE</scope>
    <source>
        <strain evidence="4">CBS 141.50</strain>
    </source>
</reference>
<organism evidence="4 5">
    <name type="scientific">Dichotomopilus funicola</name>
    <dbReference type="NCBI Taxonomy" id="1934379"/>
    <lineage>
        <taxon>Eukaryota</taxon>
        <taxon>Fungi</taxon>
        <taxon>Dikarya</taxon>
        <taxon>Ascomycota</taxon>
        <taxon>Pezizomycotina</taxon>
        <taxon>Sordariomycetes</taxon>
        <taxon>Sordariomycetidae</taxon>
        <taxon>Sordariales</taxon>
        <taxon>Chaetomiaceae</taxon>
        <taxon>Dichotomopilus</taxon>
    </lineage>
</organism>
<proteinExistence type="predicted"/>
<accession>A0AAN6ZJ00</accession>
<evidence type="ECO:0000259" key="3">
    <source>
        <dbReference type="Pfam" id="PF07859"/>
    </source>
</evidence>
<dbReference type="Proteomes" id="UP001302676">
    <property type="component" value="Unassembled WGS sequence"/>
</dbReference>
<protein>
    <submittedName>
        <fullName evidence="4">Alpha/Beta hydrolase protein</fullName>
    </submittedName>
</protein>
<comment type="caution">
    <text evidence="4">The sequence shown here is derived from an EMBL/GenBank/DDBJ whole genome shotgun (WGS) entry which is preliminary data.</text>
</comment>
<dbReference type="EMBL" id="MU853619">
    <property type="protein sequence ID" value="KAK4141005.1"/>
    <property type="molecule type" value="Genomic_DNA"/>
</dbReference>
<evidence type="ECO:0000313" key="5">
    <source>
        <dbReference type="Proteomes" id="UP001302676"/>
    </source>
</evidence>
<gene>
    <name evidence="4" type="ORF">C8A04DRAFT_14427</name>
</gene>
<keyword evidence="5" id="KW-1185">Reference proteome</keyword>
<feature type="domain" description="Alpha/beta hydrolase fold-3" evidence="3">
    <location>
        <begin position="93"/>
        <end position="334"/>
    </location>
</feature>
<dbReference type="PANTHER" id="PTHR48081:SF8">
    <property type="entry name" value="ALPHA_BETA HYDROLASE FOLD-3 DOMAIN-CONTAINING PROTEIN-RELATED"/>
    <property type="match status" value="1"/>
</dbReference>
<sequence>MDQSKEVILKERPPMLDMLTYATYMYGLKAMLSPMLWLREWSEARNPPEGCPDVVKTYPCRPSLPIRVFLPASYARANKNTPPTDLPPLPTLFTIHGGGFCIGHQRDDDEWNRAFANSHTVLVISLNYRKAPAHPFPTALYDLEALYLAALDDPTLPIDRRPVPSPPSNKATGRAGKKRTRTALLGFSAGANLSLSLSLLPSVQTHPLGLPLAALSIYGHLDLTYPPSQKLPNRPYKPSPHLPLPRGTPRNHDVLLGLAEAFEWAYVPYGTDLGDPLVSPGASAPPASSSGKGKEERGGLPPFVGVVGAELDMLAHEGWRLACRLSRERNGKRVVPDRESGEVRWRVCGSAGLAAMASRRGELVGLGPGQEDERFAFEEEWGGEDGEERGGVKWLLVPDVMHGFDNVHIRSVVGGMETMRDAELKTKAYMKEIGRWLKEVVWRV</sequence>
<dbReference type="GeneID" id="87814705"/>